<name>A0AAV9RN58_9TELE</name>
<feature type="region of interest" description="Disordered" evidence="1">
    <location>
        <begin position="1"/>
        <end position="110"/>
    </location>
</feature>
<evidence type="ECO:0000256" key="1">
    <source>
        <dbReference type="SAM" id="MobiDB-lite"/>
    </source>
</evidence>
<reference evidence="2 3" key="1">
    <citation type="submission" date="2021-06" db="EMBL/GenBank/DDBJ databases">
        <authorList>
            <person name="Palmer J.M."/>
        </authorList>
    </citation>
    <scope>NUCLEOTIDE SEQUENCE [LARGE SCALE GENOMIC DNA]</scope>
    <source>
        <strain evidence="2 3">MEX-2019</strain>
        <tissue evidence="2">Muscle</tissue>
    </source>
</reference>
<gene>
    <name evidence="2" type="ORF">CRENBAI_007065</name>
</gene>
<organism evidence="2 3">
    <name type="scientific">Crenichthys baileyi</name>
    <name type="common">White River springfish</name>
    <dbReference type="NCBI Taxonomy" id="28760"/>
    <lineage>
        <taxon>Eukaryota</taxon>
        <taxon>Metazoa</taxon>
        <taxon>Chordata</taxon>
        <taxon>Craniata</taxon>
        <taxon>Vertebrata</taxon>
        <taxon>Euteleostomi</taxon>
        <taxon>Actinopterygii</taxon>
        <taxon>Neopterygii</taxon>
        <taxon>Teleostei</taxon>
        <taxon>Neoteleostei</taxon>
        <taxon>Acanthomorphata</taxon>
        <taxon>Ovalentaria</taxon>
        <taxon>Atherinomorphae</taxon>
        <taxon>Cyprinodontiformes</taxon>
        <taxon>Goodeidae</taxon>
        <taxon>Crenichthys</taxon>
    </lineage>
</organism>
<sequence>MRVLPHRPSTLNPQESPSGPPPGFLLPYFAASRGPGICPGSDLDATSSPTCQTPSTPRSPSPPPPPSPLPVFSKKRLRKSTLLQQTSTGRLKPPCQFPAASPSTLPVPDTSTSFTPQAVFPLSSQVIPPAFFGSPSNALQGPISSLTKHLRNFSSSAAKRQRCLPPLVPGVLRPFFLTPPSSLHSG</sequence>
<evidence type="ECO:0000313" key="2">
    <source>
        <dbReference type="EMBL" id="KAK5610324.1"/>
    </source>
</evidence>
<protein>
    <submittedName>
        <fullName evidence="2">Uncharacterized protein</fullName>
    </submittedName>
</protein>
<dbReference type="AlphaFoldDB" id="A0AAV9RN58"/>
<dbReference type="EMBL" id="JAHHUM010001596">
    <property type="protein sequence ID" value="KAK5610324.1"/>
    <property type="molecule type" value="Genomic_DNA"/>
</dbReference>
<proteinExistence type="predicted"/>
<evidence type="ECO:0000313" key="3">
    <source>
        <dbReference type="Proteomes" id="UP001311232"/>
    </source>
</evidence>
<feature type="compositionally biased region" description="Pro residues" evidence="1">
    <location>
        <begin position="57"/>
        <end position="69"/>
    </location>
</feature>
<feature type="compositionally biased region" description="Polar residues" evidence="1">
    <location>
        <begin position="101"/>
        <end position="110"/>
    </location>
</feature>
<feature type="compositionally biased region" description="Low complexity" evidence="1">
    <location>
        <begin position="46"/>
        <end position="56"/>
    </location>
</feature>
<comment type="caution">
    <text evidence="2">The sequence shown here is derived from an EMBL/GenBank/DDBJ whole genome shotgun (WGS) entry which is preliminary data.</text>
</comment>
<accession>A0AAV9RN58</accession>
<keyword evidence="3" id="KW-1185">Reference proteome</keyword>
<dbReference type="Proteomes" id="UP001311232">
    <property type="component" value="Unassembled WGS sequence"/>
</dbReference>